<gene>
    <name evidence="2" type="ORF">SKUN_00646</name>
</gene>
<feature type="transmembrane region" description="Helical" evidence="1">
    <location>
        <begin position="96"/>
        <end position="121"/>
    </location>
</feature>
<name>A0A0K2JG20_SPIKU</name>
<dbReference type="AlphaFoldDB" id="A0A0K2JG20"/>
<evidence type="ECO:0000256" key="1">
    <source>
        <dbReference type="SAM" id="Phobius"/>
    </source>
</evidence>
<dbReference type="KEGG" id="skn:SKUN_00646"/>
<reference evidence="2 3" key="1">
    <citation type="journal article" date="2015" name="Genome Announc.">
        <title>Complete Genome Sequence of Spiroplasma kunkelii Strain CR2-3x, Causal Agent of Corn Stunt Disease in Zea mays L.</title>
        <authorList>
            <person name="Davis R.E."/>
            <person name="Shao J."/>
            <person name="Dally E.L."/>
            <person name="Zhao Y."/>
            <person name="Gasparich G.E."/>
            <person name="Gaynor B.J."/>
            <person name="Athey J.C."/>
            <person name="Harrison N.A."/>
            <person name="Donofrio N."/>
        </authorList>
    </citation>
    <scope>NUCLEOTIDE SEQUENCE [LARGE SCALE GENOMIC DNA]</scope>
    <source>
        <strain evidence="2 3">CR2-3x</strain>
    </source>
</reference>
<protein>
    <recommendedName>
        <fullName evidence="4">Transmembrane protein</fullName>
    </recommendedName>
</protein>
<dbReference type="PATRIC" id="fig|273035.7.peg.778"/>
<keyword evidence="3" id="KW-1185">Reference proteome</keyword>
<dbReference type="EMBL" id="CP010899">
    <property type="protein sequence ID" value="ALA97539.1"/>
    <property type="molecule type" value="Genomic_DNA"/>
</dbReference>
<feature type="transmembrane region" description="Helical" evidence="1">
    <location>
        <begin position="6"/>
        <end position="24"/>
    </location>
</feature>
<accession>A0A0K2JG20</accession>
<evidence type="ECO:0008006" key="4">
    <source>
        <dbReference type="Google" id="ProtNLM"/>
    </source>
</evidence>
<feature type="transmembrane region" description="Helical" evidence="1">
    <location>
        <begin position="141"/>
        <end position="165"/>
    </location>
</feature>
<feature type="transmembrane region" description="Helical" evidence="1">
    <location>
        <begin position="36"/>
        <end position="60"/>
    </location>
</feature>
<dbReference type="STRING" id="273035.SKUN_00646"/>
<feature type="transmembrane region" description="Helical" evidence="1">
    <location>
        <begin position="66"/>
        <end position="84"/>
    </location>
</feature>
<dbReference type="Proteomes" id="UP000062963">
    <property type="component" value="Chromosome"/>
</dbReference>
<keyword evidence="1" id="KW-1133">Transmembrane helix</keyword>
<keyword evidence="1" id="KW-0812">Transmembrane</keyword>
<sequence length="180" mass="19843">MSLTFLTIGGIFSALLFGILIMLANKINNQMFLYNAAYMLLYDIALLVLQFSNMIVYHNVMANPELVGGILIGISSFLVLLYLIPNYLSKNNGYKIFGISGAFVIGLISCILLTMAVVLAGQSISAKTSLNIFKLNLPINSGFILLFIGPVLTLFGSWFAIAYYYTTRKAKSLTQEQKKV</sequence>
<evidence type="ECO:0000313" key="2">
    <source>
        <dbReference type="EMBL" id="ALA97539.1"/>
    </source>
</evidence>
<organism evidence="2 3">
    <name type="scientific">Spiroplasma kunkelii CR2-3x</name>
    <dbReference type="NCBI Taxonomy" id="273035"/>
    <lineage>
        <taxon>Bacteria</taxon>
        <taxon>Bacillati</taxon>
        <taxon>Mycoplasmatota</taxon>
        <taxon>Mollicutes</taxon>
        <taxon>Entomoplasmatales</taxon>
        <taxon>Spiroplasmataceae</taxon>
        <taxon>Spiroplasma</taxon>
    </lineage>
</organism>
<evidence type="ECO:0000313" key="3">
    <source>
        <dbReference type="Proteomes" id="UP000062963"/>
    </source>
</evidence>
<keyword evidence="1" id="KW-0472">Membrane</keyword>
<proteinExistence type="predicted"/>